<feature type="compositionally biased region" description="Polar residues" evidence="1">
    <location>
        <begin position="350"/>
        <end position="365"/>
    </location>
</feature>
<reference evidence="2" key="1">
    <citation type="submission" date="2020-11" db="EMBL/GenBank/DDBJ databases">
        <authorList>
            <consortium name="DOE Joint Genome Institute"/>
            <person name="Ahrendt S."/>
            <person name="Riley R."/>
            <person name="Andreopoulos W."/>
            <person name="Labutti K."/>
            <person name="Pangilinan J."/>
            <person name="Ruiz-Duenas F.J."/>
            <person name="Barrasa J.M."/>
            <person name="Sanchez-Garcia M."/>
            <person name="Camarero S."/>
            <person name="Miyauchi S."/>
            <person name="Serrano A."/>
            <person name="Linde D."/>
            <person name="Babiker R."/>
            <person name="Drula E."/>
            <person name="Ayuso-Fernandez I."/>
            <person name="Pacheco R."/>
            <person name="Padilla G."/>
            <person name="Ferreira P."/>
            <person name="Barriuso J."/>
            <person name="Kellner H."/>
            <person name="Castanera R."/>
            <person name="Alfaro M."/>
            <person name="Ramirez L."/>
            <person name="Pisabarro A.G."/>
            <person name="Kuo A."/>
            <person name="Tritt A."/>
            <person name="Lipzen A."/>
            <person name="He G."/>
            <person name="Yan M."/>
            <person name="Ng V."/>
            <person name="Cullen D."/>
            <person name="Martin F."/>
            <person name="Rosso M.-N."/>
            <person name="Henrissat B."/>
            <person name="Hibbett D."/>
            <person name="Martinez A.T."/>
            <person name="Grigoriev I.V."/>
        </authorList>
    </citation>
    <scope>NUCLEOTIDE SEQUENCE</scope>
    <source>
        <strain evidence="2">MF-IS2</strain>
    </source>
</reference>
<name>A0A9P5XJ83_9AGAR</name>
<accession>A0A9P5XJ83</accession>
<proteinExistence type="predicted"/>
<keyword evidence="3" id="KW-1185">Reference proteome</keyword>
<sequence>MTAFNYMMPSRPLPPVEMDFRSPSVHSGLVSTSVSRRPSGSDAGFKRYVYTYNMLAAQTPMQFYISVEPYDGKPTAGQYQFRLSMRVNGIERPLSESVTRHMSVDPRKLSFVVFVFPGKNAKQVLPLNSLWSLRVWLRVDGVDHQFFKVDDLLVGKDLDFHAIGDASFARRAGNGPDYQVYQGYVGKALITFTVRWQRIRDQLYKYSLEYEGGGVGDVLLNDLRMRIDGDPLAVSFLIYTIPVQSMPVGATHRMRVWLRSLVPLTTDPAISHPLPFNDSFIYQRIFKLDDFKVGGRLEFNALGNKLVMAFPHRGGPETITTARPPIKQDKEKEKEREERDRVREREKPATTPSSQRSHTYSNQNHGGLPPPPPPGAQYPAHMVSPQVTFSSQTYAPYHQQLPNPYPNGHMNQLQPVRATDRREHARSPPQVQKSKARVEII</sequence>
<feature type="compositionally biased region" description="Basic and acidic residues" evidence="1">
    <location>
        <begin position="326"/>
        <end position="348"/>
    </location>
</feature>
<feature type="non-terminal residue" evidence="2">
    <location>
        <position position="1"/>
    </location>
</feature>
<dbReference type="Proteomes" id="UP000807342">
    <property type="component" value="Unassembled WGS sequence"/>
</dbReference>
<evidence type="ECO:0000313" key="3">
    <source>
        <dbReference type="Proteomes" id="UP000807342"/>
    </source>
</evidence>
<evidence type="ECO:0000313" key="2">
    <source>
        <dbReference type="EMBL" id="KAF9450181.1"/>
    </source>
</evidence>
<dbReference type="OrthoDB" id="3210666at2759"/>
<dbReference type="EMBL" id="MU151111">
    <property type="protein sequence ID" value="KAF9450181.1"/>
    <property type="molecule type" value="Genomic_DNA"/>
</dbReference>
<organism evidence="2 3">
    <name type="scientific">Macrolepiota fuliginosa MF-IS2</name>
    <dbReference type="NCBI Taxonomy" id="1400762"/>
    <lineage>
        <taxon>Eukaryota</taxon>
        <taxon>Fungi</taxon>
        <taxon>Dikarya</taxon>
        <taxon>Basidiomycota</taxon>
        <taxon>Agaricomycotina</taxon>
        <taxon>Agaricomycetes</taxon>
        <taxon>Agaricomycetidae</taxon>
        <taxon>Agaricales</taxon>
        <taxon>Agaricineae</taxon>
        <taxon>Agaricaceae</taxon>
        <taxon>Macrolepiota</taxon>
    </lineage>
</organism>
<comment type="caution">
    <text evidence="2">The sequence shown here is derived from an EMBL/GenBank/DDBJ whole genome shotgun (WGS) entry which is preliminary data.</text>
</comment>
<protein>
    <submittedName>
        <fullName evidence="2">Uncharacterized protein</fullName>
    </submittedName>
</protein>
<feature type="region of interest" description="Disordered" evidence="1">
    <location>
        <begin position="396"/>
        <end position="441"/>
    </location>
</feature>
<gene>
    <name evidence="2" type="ORF">P691DRAFT_811088</name>
</gene>
<feature type="region of interest" description="Disordered" evidence="1">
    <location>
        <begin position="310"/>
        <end position="381"/>
    </location>
</feature>
<dbReference type="AlphaFoldDB" id="A0A9P5XJ83"/>
<evidence type="ECO:0000256" key="1">
    <source>
        <dbReference type="SAM" id="MobiDB-lite"/>
    </source>
</evidence>